<keyword evidence="3" id="KW-1185">Reference proteome</keyword>
<dbReference type="Gene3D" id="3.40.50.10140">
    <property type="entry name" value="Toll/interleukin-1 receptor homology (TIR) domain"/>
    <property type="match status" value="1"/>
</dbReference>
<dbReference type="Pfam" id="PF00931">
    <property type="entry name" value="NB-ARC"/>
    <property type="match status" value="2"/>
</dbReference>
<dbReference type="InterPro" id="IPR000157">
    <property type="entry name" value="TIR_dom"/>
</dbReference>
<evidence type="ECO:0000313" key="4">
    <source>
        <dbReference type="RefSeq" id="XP_015962218.2"/>
    </source>
</evidence>
<reference evidence="3" key="1">
    <citation type="journal article" date="2016" name="Nat. Genet.">
        <title>The genome sequences of Arachis duranensis and Arachis ipaensis, the diploid ancestors of cultivated peanut.</title>
        <authorList>
            <person name="Bertioli D.J."/>
            <person name="Cannon S.B."/>
            <person name="Froenicke L."/>
            <person name="Huang G."/>
            <person name="Farmer A.D."/>
            <person name="Cannon E.K."/>
            <person name="Liu X."/>
            <person name="Gao D."/>
            <person name="Clevenger J."/>
            <person name="Dash S."/>
            <person name="Ren L."/>
            <person name="Moretzsohn M.C."/>
            <person name="Shirasawa K."/>
            <person name="Huang W."/>
            <person name="Vidigal B."/>
            <person name="Abernathy B."/>
            <person name="Chu Y."/>
            <person name="Niederhuth C.E."/>
            <person name="Umale P."/>
            <person name="Araujo A.C."/>
            <person name="Kozik A."/>
            <person name="Kim K.D."/>
            <person name="Burow M.D."/>
            <person name="Varshney R.K."/>
            <person name="Wang X."/>
            <person name="Zhang X."/>
            <person name="Barkley N."/>
            <person name="Guimaraes P.M."/>
            <person name="Isobe S."/>
            <person name="Guo B."/>
            <person name="Liao B."/>
            <person name="Stalker H.T."/>
            <person name="Schmitz R.J."/>
            <person name="Scheffler B.E."/>
            <person name="Leal-Bertioli S.C."/>
            <person name="Xun X."/>
            <person name="Jackson S.A."/>
            <person name="Michelmore R."/>
            <person name="Ozias-Akins P."/>
        </authorList>
    </citation>
    <scope>NUCLEOTIDE SEQUENCE [LARGE SCALE GENOMIC DNA]</scope>
    <source>
        <strain evidence="3">cv. V14167</strain>
    </source>
</reference>
<dbReference type="InterPro" id="IPR044974">
    <property type="entry name" value="Disease_R_plants"/>
</dbReference>
<evidence type="ECO:0000259" key="2">
    <source>
        <dbReference type="PROSITE" id="PS50104"/>
    </source>
</evidence>
<dbReference type="RefSeq" id="XP_015962218.2">
    <property type="nucleotide sequence ID" value="XM_016106732.2"/>
</dbReference>
<dbReference type="PRINTS" id="PR00364">
    <property type="entry name" value="DISEASERSIST"/>
</dbReference>
<gene>
    <name evidence="4" type="primary">LOC107486176</name>
</gene>
<dbReference type="InterPro" id="IPR027417">
    <property type="entry name" value="P-loop_NTPase"/>
</dbReference>
<evidence type="ECO:0000313" key="3">
    <source>
        <dbReference type="Proteomes" id="UP000515211"/>
    </source>
</evidence>
<dbReference type="KEGG" id="adu:107486176"/>
<dbReference type="InterPro" id="IPR035897">
    <property type="entry name" value="Toll_tir_struct_dom_sf"/>
</dbReference>
<keyword evidence="1" id="KW-0611">Plant defense</keyword>
<dbReference type="SUPFAM" id="SSF52200">
    <property type="entry name" value="Toll/Interleukin receptor TIR domain"/>
    <property type="match status" value="1"/>
</dbReference>
<evidence type="ECO:0000256" key="1">
    <source>
        <dbReference type="ARBA" id="ARBA00022821"/>
    </source>
</evidence>
<dbReference type="PANTHER" id="PTHR11017:SF252">
    <property type="entry name" value="RESISTANCE PROTEIN (TIR-NBS-LRR CLASS), PUTATIVE-RELATED"/>
    <property type="match status" value="1"/>
</dbReference>
<dbReference type="AlphaFoldDB" id="A0A6P4D4P7"/>
<dbReference type="GeneID" id="107486176"/>
<dbReference type="GO" id="GO:0007165">
    <property type="term" value="P:signal transduction"/>
    <property type="evidence" value="ECO:0007669"/>
    <property type="project" value="InterPro"/>
</dbReference>
<dbReference type="PANTHER" id="PTHR11017">
    <property type="entry name" value="LEUCINE-RICH REPEAT-CONTAINING PROTEIN"/>
    <property type="match status" value="1"/>
</dbReference>
<dbReference type="FunFam" id="3.40.50.300:FF:001091">
    <property type="entry name" value="Probable disease resistance protein At1g61300"/>
    <property type="match status" value="1"/>
</dbReference>
<proteinExistence type="predicted"/>
<dbReference type="SUPFAM" id="SSF52540">
    <property type="entry name" value="P-loop containing nucleoside triphosphate hydrolases"/>
    <property type="match status" value="2"/>
</dbReference>
<dbReference type="SMART" id="SM00255">
    <property type="entry name" value="TIR"/>
    <property type="match status" value="1"/>
</dbReference>
<dbReference type="GO" id="GO:0043531">
    <property type="term" value="F:ADP binding"/>
    <property type="evidence" value="ECO:0007669"/>
    <property type="project" value="InterPro"/>
</dbReference>
<reference evidence="4" key="2">
    <citation type="submission" date="2025-08" db="UniProtKB">
        <authorList>
            <consortium name="RefSeq"/>
        </authorList>
    </citation>
    <scope>IDENTIFICATION</scope>
    <source>
        <tissue evidence="4">Whole plant</tissue>
    </source>
</reference>
<accession>A0A6P4D4P7</accession>
<feature type="domain" description="TIR" evidence="2">
    <location>
        <begin position="16"/>
        <end position="164"/>
    </location>
</feature>
<dbReference type="Proteomes" id="UP000515211">
    <property type="component" value="Chromosome 4"/>
</dbReference>
<dbReference type="InterPro" id="IPR002182">
    <property type="entry name" value="NB-ARC"/>
</dbReference>
<sequence>MAGSSSDHDATPLSYFKYDVFLSFRSYTRLRFTDALYHALVNKRIETFRDRENLRTGEELEGALVEAIERSRMSVLMLCDEYPTSKWCLDELVKIMECSEHGTKRPVLPVYYYVEKSDVQFQLNEYAKAMTNHQEKGRYNHKLEAWRSALSQVGKIYGPLCNQNTPWGVVIDNIVEEVSRRLPSIPLYIDRPLGLDSQLEEAKSLLEVDSHAACFMLGIHGDGELRKFVLELYNEIRGHFKAGSFLSNVSEKTKRGGLEGLQKTLLSEMGEEVKTEIGSISRGSSEIRQRLGKKRVLLVLDDVDSIQPLESLAGAGDWFGPGSRIITTTRNEGVLDKHALKKGVEIKKFCFDEGEFEGMESDDKQKRYVVEEDVVGFEDDIAILIKKLQGDSHNNVVSIIGMGGLGKTTLARKIYSSKEVKKLFPYCAWSYVSKDYNKKEVLLRILDFLMSSTSKFKDSSEEVLKNEVGKCLKWSKYLVVLDDIWEPEAWDDLRDTFPNDKNGSKILITSRNEMVANYTNPSKPPHFFWLT</sequence>
<name>A0A6P4D4P7_ARADU</name>
<dbReference type="Gene3D" id="3.40.50.300">
    <property type="entry name" value="P-loop containing nucleotide triphosphate hydrolases"/>
    <property type="match status" value="2"/>
</dbReference>
<protein>
    <submittedName>
        <fullName evidence="4">Disease resistance protein RUN1-like</fullName>
    </submittedName>
</protein>
<organism evidence="3 4">
    <name type="scientific">Arachis duranensis</name>
    <name type="common">Wild peanut</name>
    <dbReference type="NCBI Taxonomy" id="130453"/>
    <lineage>
        <taxon>Eukaryota</taxon>
        <taxon>Viridiplantae</taxon>
        <taxon>Streptophyta</taxon>
        <taxon>Embryophyta</taxon>
        <taxon>Tracheophyta</taxon>
        <taxon>Spermatophyta</taxon>
        <taxon>Magnoliopsida</taxon>
        <taxon>eudicotyledons</taxon>
        <taxon>Gunneridae</taxon>
        <taxon>Pentapetalae</taxon>
        <taxon>rosids</taxon>
        <taxon>fabids</taxon>
        <taxon>Fabales</taxon>
        <taxon>Fabaceae</taxon>
        <taxon>Papilionoideae</taxon>
        <taxon>50 kb inversion clade</taxon>
        <taxon>dalbergioids sensu lato</taxon>
        <taxon>Dalbergieae</taxon>
        <taxon>Pterocarpus clade</taxon>
        <taxon>Arachis</taxon>
    </lineage>
</organism>
<dbReference type="PROSITE" id="PS50104">
    <property type="entry name" value="TIR"/>
    <property type="match status" value="1"/>
</dbReference>
<dbReference type="GO" id="GO:0006952">
    <property type="term" value="P:defense response"/>
    <property type="evidence" value="ECO:0007669"/>
    <property type="project" value="UniProtKB-KW"/>
</dbReference>
<dbReference type="Pfam" id="PF01582">
    <property type="entry name" value="TIR"/>
    <property type="match status" value="1"/>
</dbReference>